<dbReference type="Pfam" id="PF00787">
    <property type="entry name" value="PX"/>
    <property type="match status" value="1"/>
</dbReference>
<dbReference type="InterPro" id="IPR025066">
    <property type="entry name" value="CCDC174-like"/>
</dbReference>
<reference evidence="9" key="1">
    <citation type="submission" date="2023-06" db="EMBL/GenBank/DDBJ databases">
        <title>Male Hemibagrus guttatus genome.</title>
        <authorList>
            <person name="Bian C."/>
        </authorList>
    </citation>
    <scope>NUCLEOTIDE SEQUENCE</scope>
    <source>
        <strain evidence="9">Male_cb2023</strain>
        <tissue evidence="9">Muscle</tissue>
    </source>
</reference>
<keyword evidence="4" id="KW-0653">Protein transport</keyword>
<accession>A0AAE0RJ82</accession>
<dbReference type="Proteomes" id="UP001274896">
    <property type="component" value="Unassembled WGS sequence"/>
</dbReference>
<feature type="compositionally biased region" description="Basic and acidic residues" evidence="6">
    <location>
        <begin position="161"/>
        <end position="175"/>
    </location>
</feature>
<dbReference type="AlphaFoldDB" id="A0AAE0RJ82"/>
<feature type="region of interest" description="Disordered" evidence="6">
    <location>
        <begin position="1"/>
        <end position="49"/>
    </location>
</feature>
<dbReference type="Pfam" id="PF13300">
    <property type="entry name" value="DUF4078"/>
    <property type="match status" value="1"/>
</dbReference>
<dbReference type="Gene3D" id="3.30.70.270">
    <property type="match status" value="1"/>
</dbReference>
<feature type="compositionally biased region" description="Basic and acidic residues" evidence="6">
    <location>
        <begin position="234"/>
        <end position="243"/>
    </location>
</feature>
<dbReference type="GO" id="GO:0005634">
    <property type="term" value="C:nucleus"/>
    <property type="evidence" value="ECO:0007669"/>
    <property type="project" value="TreeGrafter"/>
</dbReference>
<feature type="domain" description="Reverse transcriptase" evidence="8">
    <location>
        <begin position="696"/>
        <end position="955"/>
    </location>
</feature>
<gene>
    <name evidence="9" type="ORF">QTP70_011295</name>
</gene>
<dbReference type="GO" id="GO:0035091">
    <property type="term" value="F:phosphatidylinositol binding"/>
    <property type="evidence" value="ECO:0007669"/>
    <property type="project" value="InterPro"/>
</dbReference>
<dbReference type="EC" id="3.1.26.4" evidence="3"/>
<dbReference type="PROSITE" id="PS50195">
    <property type="entry name" value="PX"/>
    <property type="match status" value="1"/>
</dbReference>
<evidence type="ECO:0000256" key="2">
    <source>
        <dbReference type="ARBA" id="ARBA00010883"/>
    </source>
</evidence>
<feature type="compositionally biased region" description="Basic and acidic residues" evidence="6">
    <location>
        <begin position="88"/>
        <end position="103"/>
    </location>
</feature>
<dbReference type="InterPro" id="IPR043128">
    <property type="entry name" value="Rev_trsase/Diguanyl_cyclase"/>
</dbReference>
<evidence type="ECO:0000256" key="4">
    <source>
        <dbReference type="ARBA" id="ARBA00022927"/>
    </source>
</evidence>
<sequence>MDKKKKQYNVTASSKPSVWSKQNQGVTARAQKDVEKTAEEEQNFDKSRQKLEEKARLYEQMTKGDFPDEETESLYLVDFTQKIIEQKRVAQSRETESVDRDGEGSDVQVPIPPPQSTDEEWVDYVDALGRSRKCLRKDLPQFQKMDQDLQGKRVVGADRTLLSEDMRREMQREQWEREEEEQMKRPVGPIHYENIRDQEARELGVGYFAFSQDEGQRKKQQETLDMLRSQTAEQRTKREHLKEKRKALLEARLAKVKMRKMKNSKMEPGAEEEEAPAPDGAVKEDEDDPELVIGPPAPPEAATKKVEVEIQERKDSKPGVPYVREWDRGKEFTWGQWTTQRREERDSDFAPPSSYFGDEGRDRSNDTSALSVNANSIKITDVTQDGDTLTFAITSQKLSSDKGICVFRTFEDFDWLQQSLFSQEDDAGLHGVIFPPLPARPLPSSSHTQAKALKLLGFLALGDNWQLYCKALEFYLQQVAAHNILGKNKLLHSFLSSTEDVDEFFHNERESSTHMTALFKATTEKFLDTVLTKQRLSLACGHFSTSLRLCVTQDNPSAAASKICLKLSDIMDAVKNNLDKVSENDMCTLGLGLDFESRYQEAKRDRDGRVLTSEESVQRRWKEYFEELMNEENEREKRVEGVNSVEQKVDKIRKDEVRKALKRMKSGKAVGPDDIPVEVWKCLGEAAVEFLTSLFNRVLESERMPEEWRSVLVPIFKNKGDVQSCSNYRGIKLMSHTMKLWERVVEARLRKVVEICEQQYGFMPRKSTTDAIFALRILMEKYRDGQRELHCVFVDLEKAYDRVPREELWYCMRKSGVAEKYVRVVQDMYERSRTVVRCAVGQTEEFKVEVGLHQGSALSPFLFAIVMDQLSEEVRQESPWTMMFADDIVICSESREQVEENLERRRFALEKRGMKVSRSKTEYMCVNEREGSGTVRLQGEEVKKVQEFKYLGSTVQSNGECGKEVKKRVQVGWNGWRKVSGVLCDRKISARIKGKVYRTVVRPAMLYGLETVSLRKRQESELEVAELKMLRFSLGVTRLDRIRNEYIRGTAHVGRLGDKVREARLRWFGHVQRRESEYIGRRMLDMELPGRRQRGRPKRRYMDGINEDMKLEMLFRRICKLVELEAIIKNAEKAKPNRKAVLDKIQTITQKEFNLISSVAKEEIDWYHKTRVTVLRDFLSLWCEKQLHTARESAALFSQHLEAFRQSPV</sequence>
<dbReference type="InterPro" id="IPR043502">
    <property type="entry name" value="DNA/RNA_pol_sf"/>
</dbReference>
<feature type="compositionally biased region" description="Basic and acidic residues" evidence="6">
    <location>
        <begin position="302"/>
        <end position="317"/>
    </location>
</feature>
<feature type="region of interest" description="Disordered" evidence="6">
    <location>
        <begin position="259"/>
        <end position="322"/>
    </location>
</feature>
<dbReference type="InterPro" id="IPR001683">
    <property type="entry name" value="PX_dom"/>
</dbReference>
<dbReference type="Gene3D" id="3.30.1520.10">
    <property type="entry name" value="Phox-like domain"/>
    <property type="match status" value="1"/>
</dbReference>
<name>A0AAE0RJ82_9TELE</name>
<evidence type="ECO:0000256" key="6">
    <source>
        <dbReference type="SAM" id="MobiDB-lite"/>
    </source>
</evidence>
<dbReference type="Pfam" id="PF25449">
    <property type="entry name" value="CCDC174_GRSR"/>
    <property type="match status" value="1"/>
</dbReference>
<keyword evidence="10" id="KW-1185">Reference proteome</keyword>
<dbReference type="InterPro" id="IPR000477">
    <property type="entry name" value="RT_dom"/>
</dbReference>
<feature type="compositionally biased region" description="Polar residues" evidence="6">
    <location>
        <begin position="8"/>
        <end position="26"/>
    </location>
</feature>
<dbReference type="PROSITE" id="PS50878">
    <property type="entry name" value="RT_POL"/>
    <property type="match status" value="1"/>
</dbReference>
<feature type="region of interest" description="Disordered" evidence="6">
    <location>
        <begin position="156"/>
        <end position="191"/>
    </location>
</feature>
<dbReference type="SUPFAM" id="SSF56672">
    <property type="entry name" value="DNA/RNA polymerases"/>
    <property type="match status" value="1"/>
</dbReference>
<protein>
    <recommendedName>
        <fullName evidence="3">ribonuclease H</fullName>
        <ecNumber evidence="3">3.1.26.4</ecNumber>
    </recommendedName>
</protein>
<feature type="region of interest" description="Disordered" evidence="6">
    <location>
        <begin position="337"/>
        <end position="368"/>
    </location>
</feature>
<evidence type="ECO:0000313" key="10">
    <source>
        <dbReference type="Proteomes" id="UP001274896"/>
    </source>
</evidence>
<dbReference type="SUPFAM" id="SSF64268">
    <property type="entry name" value="PX domain"/>
    <property type="match status" value="1"/>
</dbReference>
<keyword evidence="4" id="KW-0813">Transport</keyword>
<comment type="caution">
    <text evidence="9">The sequence shown here is derived from an EMBL/GenBank/DDBJ whole genome shotgun (WGS) entry which is preliminary data.</text>
</comment>
<evidence type="ECO:0000256" key="5">
    <source>
        <dbReference type="ARBA" id="ARBA00023054"/>
    </source>
</evidence>
<evidence type="ECO:0000256" key="1">
    <source>
        <dbReference type="ARBA" id="ARBA00010879"/>
    </source>
</evidence>
<dbReference type="InterPro" id="IPR027267">
    <property type="entry name" value="AH/BAR_dom_sf"/>
</dbReference>
<dbReference type="GO" id="GO:0004523">
    <property type="term" value="F:RNA-DNA hybrid ribonuclease activity"/>
    <property type="evidence" value="ECO:0007669"/>
    <property type="project" value="UniProtKB-EC"/>
</dbReference>
<feature type="region of interest" description="Disordered" evidence="6">
    <location>
        <begin position="88"/>
        <end position="119"/>
    </location>
</feature>
<evidence type="ECO:0000259" key="8">
    <source>
        <dbReference type="PROSITE" id="PS50878"/>
    </source>
</evidence>
<feature type="compositionally biased region" description="Basic and acidic residues" evidence="6">
    <location>
        <begin position="30"/>
        <end position="49"/>
    </location>
</feature>
<evidence type="ECO:0000259" key="7">
    <source>
        <dbReference type="PROSITE" id="PS50195"/>
    </source>
</evidence>
<dbReference type="InterPro" id="IPR036871">
    <property type="entry name" value="PX_dom_sf"/>
</dbReference>
<proteinExistence type="inferred from homology"/>
<feature type="region of interest" description="Disordered" evidence="6">
    <location>
        <begin position="213"/>
        <end position="243"/>
    </location>
</feature>
<evidence type="ECO:0000256" key="3">
    <source>
        <dbReference type="ARBA" id="ARBA00012180"/>
    </source>
</evidence>
<dbReference type="Pfam" id="PF00078">
    <property type="entry name" value="RVT_1"/>
    <property type="match status" value="1"/>
</dbReference>
<dbReference type="GO" id="GO:0015031">
    <property type="term" value="P:protein transport"/>
    <property type="evidence" value="ECO:0007669"/>
    <property type="project" value="UniProtKB-KW"/>
</dbReference>
<dbReference type="PANTHER" id="PTHR15885">
    <property type="entry name" value="COILED-COIL DOMAIN-CONTAINING PROTEIN 174"/>
    <property type="match status" value="1"/>
</dbReference>
<evidence type="ECO:0000313" key="9">
    <source>
        <dbReference type="EMBL" id="KAK3556649.1"/>
    </source>
</evidence>
<keyword evidence="5" id="KW-0175">Coiled coil</keyword>
<comment type="similarity">
    <text evidence="2">Belongs to the sorting nexin family.</text>
</comment>
<dbReference type="CDD" id="cd01650">
    <property type="entry name" value="RT_nLTR_like"/>
    <property type="match status" value="1"/>
</dbReference>
<dbReference type="EMBL" id="JAUCMX010000001">
    <property type="protein sequence ID" value="KAK3556649.1"/>
    <property type="molecule type" value="Genomic_DNA"/>
</dbReference>
<feature type="domain" description="PX" evidence="7">
    <location>
        <begin position="369"/>
        <end position="512"/>
    </location>
</feature>
<dbReference type="InterPro" id="IPR057464">
    <property type="entry name" value="CCDC174_GRSR"/>
</dbReference>
<dbReference type="PANTHER" id="PTHR15885:SF1">
    <property type="entry name" value="COILED-COIL DOMAIN-CONTAINING PROTEIN 174"/>
    <property type="match status" value="1"/>
</dbReference>
<dbReference type="Gene3D" id="1.20.1270.60">
    <property type="entry name" value="Arfaptin homology (AH) domain/BAR domain"/>
    <property type="match status" value="1"/>
</dbReference>
<organism evidence="9 10">
    <name type="scientific">Hemibagrus guttatus</name>
    <dbReference type="NCBI Taxonomy" id="175788"/>
    <lineage>
        <taxon>Eukaryota</taxon>
        <taxon>Metazoa</taxon>
        <taxon>Chordata</taxon>
        <taxon>Craniata</taxon>
        <taxon>Vertebrata</taxon>
        <taxon>Euteleostomi</taxon>
        <taxon>Actinopterygii</taxon>
        <taxon>Neopterygii</taxon>
        <taxon>Teleostei</taxon>
        <taxon>Ostariophysi</taxon>
        <taxon>Siluriformes</taxon>
        <taxon>Bagridae</taxon>
        <taxon>Hemibagrus</taxon>
    </lineage>
</organism>
<comment type="similarity">
    <text evidence="1">Belongs to the beta type-B retroviral polymerase family. HERV class-II K(HML-2) pol subfamily.</text>
</comment>